<proteinExistence type="predicted"/>
<evidence type="ECO:0000313" key="3">
    <source>
        <dbReference type="EMBL" id="MDR5652572.1"/>
    </source>
</evidence>
<comment type="caution">
    <text evidence="3">The sequence shown here is derived from an EMBL/GenBank/DDBJ whole genome shotgun (WGS) entry which is preliminary data.</text>
</comment>
<reference evidence="3 4" key="1">
    <citation type="submission" date="2023-09" db="EMBL/GenBank/DDBJ databases">
        <title>Xinfangfangia sedmenti sp. nov., isolated the sedment.</title>
        <authorList>
            <person name="Xu L."/>
        </authorList>
    </citation>
    <scope>NUCLEOTIDE SEQUENCE [LARGE SCALE GENOMIC DNA]</scope>
    <source>
        <strain evidence="3 4">LG-4</strain>
    </source>
</reference>
<feature type="domain" description="AMP-dependent synthetase/ligase" evidence="1">
    <location>
        <begin position="17"/>
        <end position="372"/>
    </location>
</feature>
<dbReference type="EMBL" id="JAVKPH010000007">
    <property type="protein sequence ID" value="MDR5652572.1"/>
    <property type="molecule type" value="Genomic_DNA"/>
</dbReference>
<dbReference type="InterPro" id="IPR042099">
    <property type="entry name" value="ANL_N_sf"/>
</dbReference>
<dbReference type="SUPFAM" id="SSF56801">
    <property type="entry name" value="Acetyl-CoA synthetase-like"/>
    <property type="match status" value="1"/>
</dbReference>
<dbReference type="InterPro" id="IPR000873">
    <property type="entry name" value="AMP-dep_synth/lig_dom"/>
</dbReference>
<sequence length="509" mass="53780">MTPEALAPLTIRDLIAARAAQDPGGFALSVQAWAGGRRRYGFADLDRLADRMAGALWAMGLRPGDRLAVFLTNDAGREFMLTALGALALGGVVVALNTRAADTELAANLDLVEPAFLLTDPASAPRFAALAPALRQVVIGAGWPDPEDAPALPYERAISPDALGCLLFTSGTTARPKAVMASQRTMIAAGMCCGAALGLRAGDVYQAGFPLFTSSVLNIAAMSAWVAGAGLVLEGMVDNDERLRLIGAEGTNFYHGVPSVLHFMQQAFDPARHDLSRVRRIASGGAPLPPEVARRLRETWPGADQVQIYGLTESGPAGTVLYPEERAAHPGSIGRAMPHCRIEIVDDAGHPLPPGAEGEIAVTSPAVALGYYRDPQATARAFAGRRVLTGDAGVLDGDGFLSFRDRKKDIINRGGLKIASVAVEQVLYRHPAVKEAAVVAVPHPDLGEDVAAFVVLHDGQGADIAALRAHCARDLADYAVPRKWHFIDALPKNPMGKVLKTDLRDMARG</sequence>
<accession>A0ABU1F6S0</accession>
<name>A0ABU1F6S0_9RHOB</name>
<dbReference type="Proteomes" id="UP001247754">
    <property type="component" value="Unassembled WGS sequence"/>
</dbReference>
<dbReference type="PANTHER" id="PTHR43767">
    <property type="entry name" value="LONG-CHAIN-FATTY-ACID--COA LIGASE"/>
    <property type="match status" value="1"/>
</dbReference>
<dbReference type="RefSeq" id="WP_310456821.1">
    <property type="nucleotide sequence ID" value="NZ_JAVKPH010000007.1"/>
</dbReference>
<evidence type="ECO:0000259" key="1">
    <source>
        <dbReference type="Pfam" id="PF00501"/>
    </source>
</evidence>
<dbReference type="PANTHER" id="PTHR43767:SF12">
    <property type="entry name" value="AMP-DEPENDENT SYNTHETASE AND LIGASE"/>
    <property type="match status" value="1"/>
</dbReference>
<dbReference type="Pfam" id="PF13193">
    <property type="entry name" value="AMP-binding_C"/>
    <property type="match status" value="1"/>
</dbReference>
<feature type="domain" description="AMP-binding enzyme C-terminal" evidence="2">
    <location>
        <begin position="423"/>
        <end position="497"/>
    </location>
</feature>
<protein>
    <submittedName>
        <fullName evidence="3">AMP-binding protein</fullName>
    </submittedName>
</protein>
<organism evidence="3 4">
    <name type="scientific">Ruixingdingia sedimenti</name>
    <dbReference type="NCBI Taxonomy" id="3073604"/>
    <lineage>
        <taxon>Bacteria</taxon>
        <taxon>Pseudomonadati</taxon>
        <taxon>Pseudomonadota</taxon>
        <taxon>Alphaproteobacteria</taxon>
        <taxon>Rhodobacterales</taxon>
        <taxon>Paracoccaceae</taxon>
        <taxon>Ruixingdingia</taxon>
    </lineage>
</organism>
<evidence type="ECO:0000259" key="2">
    <source>
        <dbReference type="Pfam" id="PF13193"/>
    </source>
</evidence>
<dbReference type="Gene3D" id="3.40.50.12780">
    <property type="entry name" value="N-terminal domain of ligase-like"/>
    <property type="match status" value="1"/>
</dbReference>
<dbReference type="InterPro" id="IPR050237">
    <property type="entry name" value="ATP-dep_AMP-bd_enzyme"/>
</dbReference>
<dbReference type="Pfam" id="PF00501">
    <property type="entry name" value="AMP-binding"/>
    <property type="match status" value="1"/>
</dbReference>
<dbReference type="InterPro" id="IPR025110">
    <property type="entry name" value="AMP-bd_C"/>
</dbReference>
<keyword evidence="4" id="KW-1185">Reference proteome</keyword>
<dbReference type="Gene3D" id="3.30.300.30">
    <property type="match status" value="1"/>
</dbReference>
<dbReference type="InterPro" id="IPR045851">
    <property type="entry name" value="AMP-bd_C_sf"/>
</dbReference>
<evidence type="ECO:0000313" key="4">
    <source>
        <dbReference type="Proteomes" id="UP001247754"/>
    </source>
</evidence>
<gene>
    <name evidence="3" type="ORF">RGD00_08155</name>
</gene>